<gene>
    <name evidence="9" type="ORF">N7469_007478</name>
</gene>
<sequence>MPPNPSRAKSKKCQRACIRCRGMKVKCSGSEPCNRCARKKQPCRFPAEDTRISVSERYLRQLEEQFTKGRSIHRQSDPLNTHHNITSSSFAGDEDGILSPSNGPSFLLDDSTGGQWRRASHGLESAFHPTHTPQIENGQPAEDPDVEHDGHRSRFSRNPLVDRDPSFAMTPDGRFWYMGPTSSWSFCRRVLALIGRRVPEANCPPDPWHLDGMAFKLQWRPFPADEVPDVTNLPPLDYALFLFNTVKFYFGFLSFMIDEESYLRHLHEFYDDPPSKAASSRYWYTQYLLVLAFGKAFLTPRNPSGTPPGHQYASRAMSLLPDLSGMHEDPLTCIQALSLAAVYLQSIDMRRAAFQNIGQALRSCIIEGIHRHVPEELCGAELSSRCRTIFWVVYMLDREFSALIGAPSSIRDEDITVRLPAEMEGSVEHINLTLHVRLSRLMAQILTTVYGVGDEFNGSLIRNTQSILHSMAELSHDLTAFLNEHFHGLISRASKMAIRLMLAHHHCVVLTTRPLVMCALHMHIEKTERNTSQKLSLSPAVASLLQCCADSAQTILQTLQTLADDDLMDAFLPFQIEDASSSAFVLYLIRAIAPSLIHNNIWCDHLECVLDKLILKGNPAAPLRRQELRQLEQILAPLTPKSDPIPLPRINASSNTQEESGFQDLEQVDVEEAFEWDLLGLNSSVSLPPRELLDLADQLDVESIMQSVGGVVG</sequence>
<evidence type="ECO:0000256" key="7">
    <source>
        <dbReference type="SAM" id="MobiDB-lite"/>
    </source>
</evidence>
<dbReference type="CDD" id="cd12148">
    <property type="entry name" value="fungal_TF_MHR"/>
    <property type="match status" value="1"/>
</dbReference>
<organism evidence="9 10">
    <name type="scientific">Penicillium citrinum</name>
    <dbReference type="NCBI Taxonomy" id="5077"/>
    <lineage>
        <taxon>Eukaryota</taxon>
        <taxon>Fungi</taxon>
        <taxon>Dikarya</taxon>
        <taxon>Ascomycota</taxon>
        <taxon>Pezizomycotina</taxon>
        <taxon>Eurotiomycetes</taxon>
        <taxon>Eurotiomycetidae</taxon>
        <taxon>Eurotiales</taxon>
        <taxon>Aspergillaceae</taxon>
        <taxon>Penicillium</taxon>
    </lineage>
</organism>
<keyword evidence="10" id="KW-1185">Reference proteome</keyword>
<feature type="compositionally biased region" description="Polar residues" evidence="7">
    <location>
        <begin position="77"/>
        <end position="90"/>
    </location>
</feature>
<dbReference type="RefSeq" id="XP_056499837.1">
    <property type="nucleotide sequence ID" value="XM_056646396.1"/>
</dbReference>
<dbReference type="GO" id="GO:0043565">
    <property type="term" value="F:sequence-specific DNA binding"/>
    <property type="evidence" value="ECO:0007669"/>
    <property type="project" value="TreeGrafter"/>
</dbReference>
<comment type="caution">
    <text evidence="9">The sequence shown here is derived from an EMBL/GenBank/DDBJ whole genome shotgun (WGS) entry which is preliminary data.</text>
</comment>
<dbReference type="SUPFAM" id="SSF57701">
    <property type="entry name" value="Zn2/Cys6 DNA-binding domain"/>
    <property type="match status" value="1"/>
</dbReference>
<dbReference type="Pfam" id="PF04082">
    <property type="entry name" value="Fungal_trans"/>
    <property type="match status" value="1"/>
</dbReference>
<dbReference type="EMBL" id="JAPQKT010000006">
    <property type="protein sequence ID" value="KAJ5227472.1"/>
    <property type="molecule type" value="Genomic_DNA"/>
</dbReference>
<evidence type="ECO:0000256" key="1">
    <source>
        <dbReference type="ARBA" id="ARBA00004123"/>
    </source>
</evidence>
<evidence type="ECO:0000256" key="4">
    <source>
        <dbReference type="ARBA" id="ARBA00023125"/>
    </source>
</evidence>
<feature type="region of interest" description="Disordered" evidence="7">
    <location>
        <begin position="74"/>
        <end position="96"/>
    </location>
</feature>
<reference evidence="9" key="2">
    <citation type="journal article" date="2023" name="IMA Fungus">
        <title>Comparative genomic study of the Penicillium genus elucidates a diverse pangenome and 15 lateral gene transfer events.</title>
        <authorList>
            <person name="Petersen C."/>
            <person name="Sorensen T."/>
            <person name="Nielsen M.R."/>
            <person name="Sondergaard T.E."/>
            <person name="Sorensen J.L."/>
            <person name="Fitzpatrick D.A."/>
            <person name="Frisvad J.C."/>
            <person name="Nielsen K.L."/>
        </authorList>
    </citation>
    <scope>NUCLEOTIDE SEQUENCE</scope>
    <source>
        <strain evidence="9">IBT 23319</strain>
    </source>
</reference>
<dbReference type="InterPro" id="IPR036864">
    <property type="entry name" value="Zn2-C6_fun-type_DNA-bd_sf"/>
</dbReference>
<evidence type="ECO:0000256" key="6">
    <source>
        <dbReference type="ARBA" id="ARBA00023242"/>
    </source>
</evidence>
<dbReference type="SMART" id="SM00906">
    <property type="entry name" value="Fungal_trans"/>
    <property type="match status" value="1"/>
</dbReference>
<dbReference type="SMART" id="SM00066">
    <property type="entry name" value="GAL4"/>
    <property type="match status" value="1"/>
</dbReference>
<dbReference type="GO" id="GO:0000981">
    <property type="term" value="F:DNA-binding transcription factor activity, RNA polymerase II-specific"/>
    <property type="evidence" value="ECO:0007669"/>
    <property type="project" value="InterPro"/>
</dbReference>
<evidence type="ECO:0000256" key="2">
    <source>
        <dbReference type="ARBA" id="ARBA00022723"/>
    </source>
</evidence>
<name>A0A9W9NWI4_PENCI</name>
<dbReference type="AlphaFoldDB" id="A0A9W9NWI4"/>
<dbReference type="GeneID" id="81385563"/>
<evidence type="ECO:0000256" key="5">
    <source>
        <dbReference type="ARBA" id="ARBA00023163"/>
    </source>
</evidence>
<dbReference type="GO" id="GO:0045944">
    <property type="term" value="P:positive regulation of transcription by RNA polymerase II"/>
    <property type="evidence" value="ECO:0007669"/>
    <property type="project" value="TreeGrafter"/>
</dbReference>
<dbReference type="PANTHER" id="PTHR47540:SF6">
    <property type="entry name" value="ZN(II)2CYS6 TRANSCRIPTION FACTOR (EUROFUNG)"/>
    <property type="match status" value="1"/>
</dbReference>
<evidence type="ECO:0000259" key="8">
    <source>
        <dbReference type="PROSITE" id="PS50048"/>
    </source>
</evidence>
<evidence type="ECO:0000256" key="3">
    <source>
        <dbReference type="ARBA" id="ARBA00023015"/>
    </source>
</evidence>
<dbReference type="GO" id="GO:0005634">
    <property type="term" value="C:nucleus"/>
    <property type="evidence" value="ECO:0007669"/>
    <property type="project" value="UniProtKB-SubCell"/>
</dbReference>
<dbReference type="OrthoDB" id="3548654at2759"/>
<dbReference type="InterPro" id="IPR051711">
    <property type="entry name" value="Stress_Response_Reg"/>
</dbReference>
<dbReference type="Pfam" id="PF00172">
    <property type="entry name" value="Zn_clus"/>
    <property type="match status" value="1"/>
</dbReference>
<dbReference type="Proteomes" id="UP001147733">
    <property type="component" value="Unassembled WGS sequence"/>
</dbReference>
<dbReference type="GO" id="GO:0006351">
    <property type="term" value="P:DNA-templated transcription"/>
    <property type="evidence" value="ECO:0007669"/>
    <property type="project" value="InterPro"/>
</dbReference>
<dbReference type="InterPro" id="IPR007219">
    <property type="entry name" value="XnlR_reg_dom"/>
</dbReference>
<evidence type="ECO:0000313" key="9">
    <source>
        <dbReference type="EMBL" id="KAJ5227472.1"/>
    </source>
</evidence>
<keyword evidence="4" id="KW-0238">DNA-binding</keyword>
<keyword evidence="6" id="KW-0539">Nucleus</keyword>
<dbReference type="PROSITE" id="PS50048">
    <property type="entry name" value="ZN2_CY6_FUNGAL_2"/>
    <property type="match status" value="1"/>
</dbReference>
<dbReference type="PANTHER" id="PTHR47540">
    <property type="entry name" value="THIAMINE REPRESSIBLE GENES REGULATORY PROTEIN THI5"/>
    <property type="match status" value="1"/>
</dbReference>
<dbReference type="Gene3D" id="4.10.240.10">
    <property type="entry name" value="Zn(2)-C6 fungal-type DNA-binding domain"/>
    <property type="match status" value="1"/>
</dbReference>
<accession>A0A9W9NWI4</accession>
<dbReference type="InterPro" id="IPR001138">
    <property type="entry name" value="Zn2Cys6_DnaBD"/>
</dbReference>
<reference evidence="9" key="1">
    <citation type="submission" date="2022-11" db="EMBL/GenBank/DDBJ databases">
        <authorList>
            <person name="Petersen C."/>
        </authorList>
    </citation>
    <scope>NUCLEOTIDE SEQUENCE</scope>
    <source>
        <strain evidence="9">IBT 23319</strain>
    </source>
</reference>
<keyword evidence="5" id="KW-0804">Transcription</keyword>
<feature type="domain" description="Zn(2)-C6 fungal-type" evidence="8">
    <location>
        <begin position="16"/>
        <end position="45"/>
    </location>
</feature>
<comment type="subcellular location">
    <subcellularLocation>
        <location evidence="1">Nucleus</location>
    </subcellularLocation>
</comment>
<protein>
    <submittedName>
        <fullName evidence="9">Transcriptional regulator family: Fungal Specific TF</fullName>
    </submittedName>
</protein>
<dbReference type="CDD" id="cd00067">
    <property type="entry name" value="GAL4"/>
    <property type="match status" value="1"/>
</dbReference>
<evidence type="ECO:0000313" key="10">
    <source>
        <dbReference type="Proteomes" id="UP001147733"/>
    </source>
</evidence>
<proteinExistence type="predicted"/>
<dbReference type="PROSITE" id="PS00463">
    <property type="entry name" value="ZN2_CY6_FUNGAL_1"/>
    <property type="match status" value="1"/>
</dbReference>
<feature type="region of interest" description="Disordered" evidence="7">
    <location>
        <begin position="127"/>
        <end position="158"/>
    </location>
</feature>
<keyword evidence="2" id="KW-0479">Metal-binding</keyword>
<dbReference type="GO" id="GO:0008270">
    <property type="term" value="F:zinc ion binding"/>
    <property type="evidence" value="ECO:0007669"/>
    <property type="project" value="InterPro"/>
</dbReference>
<keyword evidence="3" id="KW-0805">Transcription regulation</keyword>